<dbReference type="EMBL" id="LFOD01000064">
    <property type="protein sequence ID" value="KMV13956.1"/>
    <property type="molecule type" value="Genomic_DNA"/>
</dbReference>
<dbReference type="PATRIC" id="fig|451644.5.peg.6734"/>
<dbReference type="OrthoDB" id="9898535at2"/>
<accession>A0A0J8TWZ3</accession>
<evidence type="ECO:0000313" key="1">
    <source>
        <dbReference type="EMBL" id="KMV13956.1"/>
    </source>
</evidence>
<dbReference type="Proteomes" id="UP000037594">
    <property type="component" value="Unassembled WGS sequence"/>
</dbReference>
<dbReference type="AlphaFoldDB" id="A0A0J8TWZ3"/>
<gene>
    <name evidence="1" type="ORF">ACT17_32770</name>
</gene>
<evidence type="ECO:0008006" key="3">
    <source>
        <dbReference type="Google" id="ProtNLM"/>
    </source>
</evidence>
<organism evidence="1 2">
    <name type="scientific">Mycolicibacterium conceptionense</name>
    <dbReference type="NCBI Taxonomy" id="451644"/>
    <lineage>
        <taxon>Bacteria</taxon>
        <taxon>Bacillati</taxon>
        <taxon>Actinomycetota</taxon>
        <taxon>Actinomycetes</taxon>
        <taxon>Mycobacteriales</taxon>
        <taxon>Mycobacteriaceae</taxon>
        <taxon>Mycolicibacterium</taxon>
    </lineage>
</organism>
<comment type="caution">
    <text evidence="1">The sequence shown here is derived from an EMBL/GenBank/DDBJ whole genome shotgun (WGS) entry which is preliminary data.</text>
</comment>
<dbReference type="RefSeq" id="WP_048896539.1">
    <property type="nucleotide sequence ID" value="NZ_LFOD01000064.1"/>
</dbReference>
<sequence length="76" mass="8441">MSAPLTDFDRAVLGVLKEHGSLDWGELVEMVTARCEEGTISAPEKSFRGEIRRTLRRLHEHGEVRSELAGLTTPGH</sequence>
<protein>
    <recommendedName>
        <fullName evidence="3">Transcriptional regulator</fullName>
    </recommendedName>
</protein>
<proteinExistence type="predicted"/>
<evidence type="ECO:0000313" key="2">
    <source>
        <dbReference type="Proteomes" id="UP000037594"/>
    </source>
</evidence>
<name>A0A0J8TWZ3_9MYCO</name>
<reference evidence="1 2" key="1">
    <citation type="submission" date="2015-06" db="EMBL/GenBank/DDBJ databases">
        <title>Genome sequence of Mycobacterium conceptionense strain MLE.</title>
        <authorList>
            <person name="Greninger A.L."/>
            <person name="Cunningham G."/>
            <person name="Chiu C.Y."/>
            <person name="Miller S."/>
        </authorList>
    </citation>
    <scope>NUCLEOTIDE SEQUENCE [LARGE SCALE GENOMIC DNA]</scope>
    <source>
        <strain evidence="1 2">MLE</strain>
    </source>
</reference>